<proteinExistence type="inferred from homology"/>
<dbReference type="Gene3D" id="3.30.70.2120">
    <property type="match status" value="2"/>
</dbReference>
<dbReference type="AlphaFoldDB" id="A0AAU9C753"/>
<organism evidence="7 8">
    <name type="scientific">Methylomarinovum tepidoasis</name>
    <dbReference type="NCBI Taxonomy" id="2840183"/>
    <lineage>
        <taxon>Bacteria</taxon>
        <taxon>Pseudomonadati</taxon>
        <taxon>Pseudomonadota</taxon>
        <taxon>Gammaproteobacteria</taxon>
        <taxon>Methylococcales</taxon>
        <taxon>Methylothermaceae</taxon>
        <taxon>Methylomarinovum</taxon>
    </lineage>
</organism>
<dbReference type="GO" id="GO:0005198">
    <property type="term" value="F:structural molecule activity"/>
    <property type="evidence" value="ECO:0007669"/>
    <property type="project" value="UniProtKB-UniRule"/>
</dbReference>
<accession>A0AAU9C753</accession>
<dbReference type="InterPro" id="IPR042187">
    <property type="entry name" value="Flagellin_C_sub2"/>
</dbReference>
<keyword evidence="3 4" id="KW-0975">Bacterial flagellum</keyword>
<evidence type="ECO:0000256" key="2">
    <source>
        <dbReference type="ARBA" id="ARBA00022525"/>
    </source>
</evidence>
<dbReference type="Gene3D" id="6.10.10.10">
    <property type="entry name" value="Flagellar export chaperone, C-terminal domain"/>
    <property type="match status" value="1"/>
</dbReference>
<dbReference type="PRINTS" id="PR00207">
    <property type="entry name" value="FLAGELLIN"/>
</dbReference>
<keyword evidence="7" id="KW-0282">Flagellum</keyword>
<dbReference type="Proteomes" id="UP001321450">
    <property type="component" value="Chromosome"/>
</dbReference>
<keyword evidence="7" id="KW-0966">Cell projection</keyword>
<dbReference type="EMBL" id="AP024718">
    <property type="protein sequence ID" value="BCX89074.1"/>
    <property type="molecule type" value="Genomic_DNA"/>
</dbReference>
<comment type="similarity">
    <text evidence="1 4">Belongs to the bacterial flagellin family.</text>
</comment>
<dbReference type="PANTHER" id="PTHR42792:SF2">
    <property type="entry name" value="FLAGELLIN"/>
    <property type="match status" value="1"/>
</dbReference>
<keyword evidence="8" id="KW-1185">Reference proteome</keyword>
<keyword evidence="7" id="KW-0969">Cilium</keyword>
<evidence type="ECO:0000259" key="6">
    <source>
        <dbReference type="Pfam" id="PF00700"/>
    </source>
</evidence>
<keyword evidence="2 4" id="KW-0964">Secreted</keyword>
<dbReference type="PANTHER" id="PTHR42792">
    <property type="entry name" value="FLAGELLIN"/>
    <property type="match status" value="1"/>
</dbReference>
<dbReference type="SUPFAM" id="SSF64518">
    <property type="entry name" value="Phase 1 flagellin"/>
    <property type="match status" value="1"/>
</dbReference>
<evidence type="ECO:0000313" key="8">
    <source>
        <dbReference type="Proteomes" id="UP001321450"/>
    </source>
</evidence>
<dbReference type="RefSeq" id="WP_286291348.1">
    <property type="nucleotide sequence ID" value="NZ_AP024718.1"/>
</dbReference>
<feature type="domain" description="Flagellin C-terminal" evidence="6">
    <location>
        <begin position="634"/>
        <end position="719"/>
    </location>
</feature>
<evidence type="ECO:0000256" key="3">
    <source>
        <dbReference type="ARBA" id="ARBA00023143"/>
    </source>
</evidence>
<sequence length="720" mass="72660">MPQVINTNMMALTAQRNLNKTEGMLSQAMERLSSGLRVNSAKDDSAGLAIATRFDTQTRGMTVAMRNAGDGISMAQTAEGALGSMTDNLQRLRELAVQAANATNSDSDRASLNAEAQQLIDEIQRVAEQTNFNGTKLLDGSFGKQVFQIGANKGETFEFSIGKMTTDKLGTSTTAGVAATNNGQALTNGDLIINGVAIAASSALDDTASTDNAAASAIAKAAAINKVSDQTGVVAEVAANVAAGTKMVPASTSGSVTINGVTISVATGGVDATADRVAVVKAINAVSDQTGVVAVDTGAAETGVRLEAADGRNIELSFGGTVTKEATGLAAAGTYTGGYTLRATNNQPIKIESGTNGDVGLRNAGLMAGTYENQVATVSTQDGKQAAAAAAALTATDGGTGEQLALNTGDLVINGVQIDAANAADDTASDTSANSSIKEASAIAIAAAINKASDATGVTATADANVVEGTSGSTAGAAGTDTIQIFINGKQTATITSVGDLGKDRVAVVNAINDIAGQTGVRAEDTGKGVRLVADDGRNISIVAKTVAAGDVAKFGLDGIAETTAAVTFATDAETYYSTVTLQSAGEITVEAGTNGPQELQNLKFKAGSHGGASTGQFLKDVDLSTVEGATKALEAIDNALETINSARGDLGAVQNRLESTIENIQVTRDNLTASKSRIMDADFAAETAELAKAQVLQQAGMAMLAQAKQQPQQVLSLLK</sequence>
<evidence type="ECO:0000313" key="7">
    <source>
        <dbReference type="EMBL" id="BCX89074.1"/>
    </source>
</evidence>
<dbReference type="Pfam" id="PF00669">
    <property type="entry name" value="Flagellin_N"/>
    <property type="match status" value="1"/>
</dbReference>
<dbReference type="KEGG" id="meiy:MIN45_P1444"/>
<name>A0AAU9C753_9GAMM</name>
<evidence type="ECO:0000259" key="5">
    <source>
        <dbReference type="Pfam" id="PF00669"/>
    </source>
</evidence>
<protein>
    <recommendedName>
        <fullName evidence="4">Flagellin</fullName>
    </recommendedName>
</protein>
<feature type="domain" description="Flagellin N-terminal" evidence="5">
    <location>
        <begin position="5"/>
        <end position="141"/>
    </location>
</feature>
<dbReference type="InterPro" id="IPR001029">
    <property type="entry name" value="Flagellin_N"/>
</dbReference>
<dbReference type="GO" id="GO:0005576">
    <property type="term" value="C:extracellular region"/>
    <property type="evidence" value="ECO:0007669"/>
    <property type="project" value="UniProtKB-SubCell"/>
</dbReference>
<evidence type="ECO:0000256" key="4">
    <source>
        <dbReference type="RuleBase" id="RU362073"/>
    </source>
</evidence>
<evidence type="ECO:0000256" key="1">
    <source>
        <dbReference type="ARBA" id="ARBA00005709"/>
    </source>
</evidence>
<dbReference type="InterPro" id="IPR046358">
    <property type="entry name" value="Flagellin_C"/>
</dbReference>
<gene>
    <name evidence="7" type="ORF">MIN45_P1444</name>
</gene>
<dbReference type="InterPro" id="IPR001492">
    <property type="entry name" value="Flagellin"/>
</dbReference>
<reference evidence="8" key="1">
    <citation type="journal article" date="2024" name="Int. J. Syst. Evol. Microbiol.">
        <title>Methylomarinovum tepidoasis sp. nov., a moderately thermophilic methanotroph of the family Methylothermaceae isolated from a deep-sea hydrothermal field.</title>
        <authorList>
            <person name="Hirayama H."/>
            <person name="Takaki Y."/>
            <person name="Abe M."/>
            <person name="Miyazaki M."/>
            <person name="Uematsu K."/>
            <person name="Matsui Y."/>
            <person name="Takai K."/>
        </authorList>
    </citation>
    <scope>NUCLEOTIDE SEQUENCE [LARGE SCALE GENOMIC DNA]</scope>
    <source>
        <strain evidence="8">IN45</strain>
    </source>
</reference>
<comment type="subcellular location">
    <subcellularLocation>
        <location evidence="4">Secreted</location>
    </subcellularLocation>
    <subcellularLocation>
        <location evidence="4">Bacterial flagellum</location>
    </subcellularLocation>
</comment>
<dbReference type="GO" id="GO:0009288">
    <property type="term" value="C:bacterial-type flagellum"/>
    <property type="evidence" value="ECO:0007669"/>
    <property type="project" value="UniProtKB-SubCell"/>
</dbReference>
<dbReference type="Gene3D" id="1.20.1330.10">
    <property type="entry name" value="f41 fragment of flagellin, N-terminal domain"/>
    <property type="match status" value="2"/>
</dbReference>
<dbReference type="Gene3D" id="6.10.280.190">
    <property type="match status" value="1"/>
</dbReference>
<comment type="function">
    <text evidence="4">Flagellin is the subunit protein which polymerizes to form the filaments of bacterial flagella.</text>
</comment>
<dbReference type="Pfam" id="PF00700">
    <property type="entry name" value="Flagellin_C"/>
    <property type="match status" value="1"/>
</dbReference>